<feature type="region of interest" description="Disordered" evidence="1">
    <location>
        <begin position="83"/>
        <end position="173"/>
    </location>
</feature>
<accession>A0A9J6FP00</accession>
<evidence type="ECO:0000256" key="1">
    <source>
        <dbReference type="SAM" id="MobiDB-lite"/>
    </source>
</evidence>
<dbReference type="EMBL" id="JABSTR010000002">
    <property type="protein sequence ID" value="KAH9364583.1"/>
    <property type="molecule type" value="Genomic_DNA"/>
</dbReference>
<keyword evidence="3" id="KW-0732">Signal</keyword>
<dbReference type="AlphaFoldDB" id="A0A9J6FP00"/>
<name>A0A9J6FP00_HAELO</name>
<sequence>MESLLLRAFIVAVCGVSAVRASGMDTGDALALILGIVITIFGTCACLGIYARKRNGLCTVVCGVLHSGSYRIIQAATAFPNTGKEGHLWRTRPPYRTSPPRKKRTIKHSHRKEETRLNHKPATSQEEAGPSPSLDTSQDPPQLIGRESRKQNGDLCQEDGPGSNPKQAAGRRQVDCTPDVDYLHGRCRDAGPGVDEHAVCPTLTVGAVASSGRAIHKQQQKLELSHKRPRQIVSFASNQ</sequence>
<dbReference type="Proteomes" id="UP000821853">
    <property type="component" value="Chromosome 10"/>
</dbReference>
<feature type="compositionally biased region" description="Basic residues" evidence="1">
    <location>
        <begin position="99"/>
        <end position="110"/>
    </location>
</feature>
<organism evidence="4 5">
    <name type="scientific">Haemaphysalis longicornis</name>
    <name type="common">Bush tick</name>
    <dbReference type="NCBI Taxonomy" id="44386"/>
    <lineage>
        <taxon>Eukaryota</taxon>
        <taxon>Metazoa</taxon>
        <taxon>Ecdysozoa</taxon>
        <taxon>Arthropoda</taxon>
        <taxon>Chelicerata</taxon>
        <taxon>Arachnida</taxon>
        <taxon>Acari</taxon>
        <taxon>Parasitiformes</taxon>
        <taxon>Ixodida</taxon>
        <taxon>Ixodoidea</taxon>
        <taxon>Ixodidae</taxon>
        <taxon>Haemaphysalinae</taxon>
        <taxon>Haemaphysalis</taxon>
    </lineage>
</organism>
<dbReference type="VEuPathDB" id="VectorBase:HLOH_040750"/>
<dbReference type="Pfam" id="PF15873">
    <property type="entry name" value="DUF4730"/>
    <property type="match status" value="1"/>
</dbReference>
<evidence type="ECO:0000313" key="4">
    <source>
        <dbReference type="EMBL" id="KAH9364583.1"/>
    </source>
</evidence>
<dbReference type="PANTHER" id="PTHR36878">
    <property type="entry name" value="SMALL INTEGRAL MEMBRANE PROTEIN 30"/>
    <property type="match status" value="1"/>
</dbReference>
<feature type="signal peptide" evidence="3">
    <location>
        <begin position="1"/>
        <end position="21"/>
    </location>
</feature>
<evidence type="ECO:0000256" key="3">
    <source>
        <dbReference type="SAM" id="SignalP"/>
    </source>
</evidence>
<keyword evidence="2" id="KW-0812">Transmembrane</keyword>
<reference evidence="4 5" key="1">
    <citation type="journal article" date="2020" name="Cell">
        <title>Large-Scale Comparative Analyses of Tick Genomes Elucidate Their Genetic Diversity and Vector Capacities.</title>
        <authorList>
            <consortium name="Tick Genome and Microbiome Consortium (TIGMIC)"/>
            <person name="Jia N."/>
            <person name="Wang J."/>
            <person name="Shi W."/>
            <person name="Du L."/>
            <person name="Sun Y."/>
            <person name="Zhan W."/>
            <person name="Jiang J.F."/>
            <person name="Wang Q."/>
            <person name="Zhang B."/>
            <person name="Ji P."/>
            <person name="Bell-Sakyi L."/>
            <person name="Cui X.M."/>
            <person name="Yuan T.T."/>
            <person name="Jiang B.G."/>
            <person name="Yang W.F."/>
            <person name="Lam T.T."/>
            <person name="Chang Q.C."/>
            <person name="Ding S.J."/>
            <person name="Wang X.J."/>
            <person name="Zhu J.G."/>
            <person name="Ruan X.D."/>
            <person name="Zhao L."/>
            <person name="Wei J.T."/>
            <person name="Ye R.Z."/>
            <person name="Que T.C."/>
            <person name="Du C.H."/>
            <person name="Zhou Y.H."/>
            <person name="Cheng J.X."/>
            <person name="Dai P.F."/>
            <person name="Guo W.B."/>
            <person name="Han X.H."/>
            <person name="Huang E.J."/>
            <person name="Li L.F."/>
            <person name="Wei W."/>
            <person name="Gao Y.C."/>
            <person name="Liu J.Z."/>
            <person name="Shao H.Z."/>
            <person name="Wang X."/>
            <person name="Wang C.C."/>
            <person name="Yang T.C."/>
            <person name="Huo Q.B."/>
            <person name="Li W."/>
            <person name="Chen H.Y."/>
            <person name="Chen S.E."/>
            <person name="Zhou L.G."/>
            <person name="Ni X.B."/>
            <person name="Tian J.H."/>
            <person name="Sheng Y."/>
            <person name="Liu T."/>
            <person name="Pan Y.S."/>
            <person name="Xia L.Y."/>
            <person name="Li J."/>
            <person name="Zhao F."/>
            <person name="Cao W.C."/>
        </authorList>
    </citation>
    <scope>NUCLEOTIDE SEQUENCE [LARGE SCALE GENOMIC DNA]</scope>
    <source>
        <strain evidence="4">HaeL-2018</strain>
    </source>
</reference>
<keyword evidence="2" id="KW-0472">Membrane</keyword>
<keyword evidence="2" id="KW-1133">Transmembrane helix</keyword>
<proteinExistence type="predicted"/>
<protein>
    <submittedName>
        <fullName evidence="4">Uncharacterized protein</fullName>
    </submittedName>
</protein>
<feature type="transmembrane region" description="Helical" evidence="2">
    <location>
        <begin position="31"/>
        <end position="51"/>
    </location>
</feature>
<dbReference type="PANTHER" id="PTHR36878:SF1">
    <property type="entry name" value="SMALL INTEGRAL MEMBRANE PROTEIN 30"/>
    <property type="match status" value="1"/>
</dbReference>
<feature type="chain" id="PRO_5039891979" evidence="3">
    <location>
        <begin position="22"/>
        <end position="239"/>
    </location>
</feature>
<dbReference type="OrthoDB" id="8646386at2759"/>
<keyword evidence="5" id="KW-1185">Reference proteome</keyword>
<dbReference type="InterPro" id="IPR031742">
    <property type="entry name" value="DUF4730"/>
</dbReference>
<comment type="caution">
    <text evidence="4">The sequence shown here is derived from an EMBL/GenBank/DDBJ whole genome shotgun (WGS) entry which is preliminary data.</text>
</comment>
<gene>
    <name evidence="4" type="ORF">HPB48_016135</name>
</gene>
<evidence type="ECO:0000313" key="5">
    <source>
        <dbReference type="Proteomes" id="UP000821853"/>
    </source>
</evidence>
<evidence type="ECO:0000256" key="2">
    <source>
        <dbReference type="SAM" id="Phobius"/>
    </source>
</evidence>